<protein>
    <submittedName>
        <fullName evidence="2">Haemagluttinin repeat-containing protein</fullName>
    </submittedName>
</protein>
<proteinExistence type="predicted"/>
<dbReference type="EMBL" id="LT629706">
    <property type="protein sequence ID" value="SDO23627.1"/>
    <property type="molecule type" value="Genomic_DNA"/>
</dbReference>
<organism evidence="2 3">
    <name type="scientific">Pseudomonas poae</name>
    <dbReference type="NCBI Taxonomy" id="200451"/>
    <lineage>
        <taxon>Bacteria</taxon>
        <taxon>Pseudomonadati</taxon>
        <taxon>Pseudomonadota</taxon>
        <taxon>Gammaproteobacteria</taxon>
        <taxon>Pseudomonadales</taxon>
        <taxon>Pseudomonadaceae</taxon>
        <taxon>Pseudomonas</taxon>
    </lineage>
</organism>
<dbReference type="Pfam" id="PF13332">
    <property type="entry name" value="Fil_haemagg_2"/>
    <property type="match status" value="3"/>
</dbReference>
<evidence type="ECO:0000313" key="2">
    <source>
        <dbReference type="EMBL" id="SDO23627.1"/>
    </source>
</evidence>
<evidence type="ECO:0000256" key="1">
    <source>
        <dbReference type="SAM" id="MobiDB-lite"/>
    </source>
</evidence>
<keyword evidence="3" id="KW-1185">Reference proteome</keyword>
<dbReference type="InterPro" id="IPR025157">
    <property type="entry name" value="Hemagglutinin_rpt"/>
</dbReference>
<evidence type="ECO:0000313" key="3">
    <source>
        <dbReference type="Proteomes" id="UP000181903"/>
    </source>
</evidence>
<dbReference type="Proteomes" id="UP000181903">
    <property type="component" value="Chromosome I"/>
</dbReference>
<reference evidence="2 3" key="1">
    <citation type="submission" date="2016-10" db="EMBL/GenBank/DDBJ databases">
        <authorList>
            <person name="Varghese N."/>
            <person name="Submissions S."/>
        </authorList>
    </citation>
    <scope>NUCLEOTIDE SEQUENCE [LARGE SCALE GENOMIC DNA]</scope>
    <source>
        <strain evidence="2 3">BS2776</strain>
    </source>
</reference>
<name>A0ABY0RKY8_9PSED</name>
<feature type="region of interest" description="Disordered" evidence="1">
    <location>
        <begin position="1"/>
        <end position="20"/>
    </location>
</feature>
<accession>A0ABY0RKY8</accession>
<gene>
    <name evidence="2" type="ORF">SAMN04490208_3049</name>
</gene>
<sequence>MGDSCTQVGEPAVEKTGRPEGLPRTAVIKRLCDADQFRYLMDNALASKDALTHDIVWMENRVIDGQTVLVPVLYLAQAESRNVRGNSLIQGRDLNLVTGGDLINVGTLRASNNLTAASRGGSIYTGGLVEAGNNLSLLADDSIRNAMAGEIRGKQVSLAALKGDITNDTTAIQVRDGAGMRTLTDTSAGTIVARENLAMDAGRDLTNRGALVAGNDATLRAGRDLNLIAASVTAGGNLTMKAGQDVNVIGSSATAGKDLTVEAGRDVNVASVSDMHNVEGKEKHGKKRIRTSDDQTTQVASVLTAGGDFVSQAGRDTTIVASKISAGNEAYLYSGDKLSLLAAQDST</sequence>